<keyword evidence="4" id="KW-1185">Reference proteome</keyword>
<name>A0A249PGI4_9HYPH</name>
<dbReference type="KEGG" id="esj:SJ05684_c36570"/>
<reference evidence="3 4" key="1">
    <citation type="submission" date="2017-08" db="EMBL/GenBank/DDBJ databases">
        <title>Multipartite genome sequences of Sinorhizobium species nodulating soybeans.</title>
        <authorList>
            <person name="Tian C.F."/>
        </authorList>
    </citation>
    <scope>NUCLEOTIDE SEQUENCE [LARGE SCALE GENOMIC DNA]</scope>
    <source>
        <strain evidence="3 4">CCBAU 05684</strain>
    </source>
</reference>
<dbReference type="Proteomes" id="UP000217211">
    <property type="component" value="Chromosome"/>
</dbReference>
<dbReference type="eggNOG" id="COG3488">
    <property type="taxonomic scope" value="Bacteria"/>
</dbReference>
<feature type="chain" id="PRO_5012761127" evidence="2">
    <location>
        <begin position="24"/>
        <end position="192"/>
    </location>
</feature>
<evidence type="ECO:0000256" key="2">
    <source>
        <dbReference type="SAM" id="SignalP"/>
    </source>
</evidence>
<protein>
    <submittedName>
        <fullName evidence="3">Putative thiol oxidoreductase</fullName>
    </submittedName>
</protein>
<keyword evidence="2" id="KW-0732">Signal</keyword>
<evidence type="ECO:0000313" key="3">
    <source>
        <dbReference type="EMBL" id="ASY65070.1"/>
    </source>
</evidence>
<dbReference type="EMBL" id="CP023067">
    <property type="protein sequence ID" value="ASY65070.1"/>
    <property type="molecule type" value="Genomic_DNA"/>
</dbReference>
<feature type="signal peptide" evidence="2">
    <location>
        <begin position="1"/>
        <end position="23"/>
    </location>
</feature>
<dbReference type="AlphaFoldDB" id="A0A249PGI4"/>
<dbReference type="STRING" id="716928.GCA_000261485_01678"/>
<evidence type="ECO:0000313" key="4">
    <source>
        <dbReference type="Proteomes" id="UP000217211"/>
    </source>
</evidence>
<organism evidence="3 4">
    <name type="scientific">Sinorhizobium sojae CCBAU 05684</name>
    <dbReference type="NCBI Taxonomy" id="716928"/>
    <lineage>
        <taxon>Bacteria</taxon>
        <taxon>Pseudomonadati</taxon>
        <taxon>Pseudomonadota</taxon>
        <taxon>Alphaproteobacteria</taxon>
        <taxon>Hyphomicrobiales</taxon>
        <taxon>Rhizobiaceae</taxon>
        <taxon>Sinorhizobium/Ensifer group</taxon>
        <taxon>Sinorhizobium</taxon>
    </lineage>
</organism>
<accession>A0A249PGI4</accession>
<evidence type="ECO:0000256" key="1">
    <source>
        <dbReference type="SAM" id="MobiDB-lite"/>
    </source>
</evidence>
<feature type="region of interest" description="Disordered" evidence="1">
    <location>
        <begin position="139"/>
        <end position="192"/>
    </location>
</feature>
<sequence length="192" mass="20948">MNVPTIRFLALSGALLAATAALTREGPGPAASVEAERIAIAKADTRLCPAEQGRGRCLPERDDLSGHDRERVLKVTRPATDFSNAEQFEAMSGGATTTLAPLDEKVFSQFFANLPFEAEQSFELGKALFEKLWSPPLPPRRPLTGSGRSTMHGHAPAAIREMDAVVRPRDRRMRRRCSTASPGRRVTRPSGR</sequence>
<proteinExistence type="predicted"/>
<gene>
    <name evidence="3" type="ORF">SJ05684_c36570</name>
</gene>